<dbReference type="Proteomes" id="UP000818603">
    <property type="component" value="Unassembled WGS sequence"/>
</dbReference>
<evidence type="ECO:0000259" key="2">
    <source>
        <dbReference type="Pfam" id="PF00144"/>
    </source>
</evidence>
<dbReference type="InterPro" id="IPR001466">
    <property type="entry name" value="Beta-lactam-related"/>
</dbReference>
<dbReference type="Proteomes" id="UP000621856">
    <property type="component" value="Unassembled WGS sequence"/>
</dbReference>
<dbReference type="InterPro" id="IPR050789">
    <property type="entry name" value="Diverse_Enzym_Activities"/>
</dbReference>
<sequence>MKNTLAALLATALIGVTATSAQETAFTVQDAVIDETLESFVEDGKIAGATALVWQDGEEVYAGNFGMADREAGRAMTRDTLFQIYSMTKPVTGVALMTLWEDGKFDLDEPLSDYLPEFTDMEVFAGFDANGEPVFEPARREIKVIDIMRHTAGLGYASEAKEYPAYLYREAGVMSVTQTLEEFSQNIASQPLYYQPGGEWKYSASVSVQARLVEVLSGMEFDAYLQETIFDPLGMDSAKRYVAPEDRDRMAGFYSDASGSLQRVPNMQAYGGAFNRTAFHAGGFGLVMEIDDYMRFARMLLNGGELDGARILEPETVQLMATDHLPSTVQDVNWLRNKGQVGFGLDFAVRIAPPLKSYEASGAVGEFFWDGYASTLFWVDPANVLAAVMLVQKVPFDEIGLHKAFRDAVYSGSAFAAPLPATTPDGE</sequence>
<comment type="caution">
    <text evidence="3">The sequence shown here is derived from an EMBL/GenBank/DDBJ whole genome shotgun (WGS) entry which is preliminary data.</text>
</comment>
<reference evidence="3" key="3">
    <citation type="submission" date="2020-09" db="EMBL/GenBank/DDBJ databases">
        <authorList>
            <person name="Sun Q."/>
            <person name="Zhou Y."/>
        </authorList>
    </citation>
    <scope>NUCLEOTIDE SEQUENCE</scope>
    <source>
        <strain evidence="3">CGMCC 1.14984</strain>
    </source>
</reference>
<dbReference type="EMBL" id="VCJR02000003">
    <property type="protein sequence ID" value="NHK28981.1"/>
    <property type="molecule type" value="Genomic_DNA"/>
</dbReference>
<dbReference type="AlphaFoldDB" id="A0A8J3A5B6"/>
<dbReference type="RefSeq" id="WP_155141568.1">
    <property type="nucleotide sequence ID" value="NZ_BMGZ01000003.1"/>
</dbReference>
<dbReference type="SUPFAM" id="SSF56601">
    <property type="entry name" value="beta-lactamase/transpeptidase-like"/>
    <property type="match status" value="1"/>
</dbReference>
<feature type="chain" id="PRO_5035153343" evidence="1">
    <location>
        <begin position="22"/>
        <end position="427"/>
    </location>
</feature>
<evidence type="ECO:0000313" key="5">
    <source>
        <dbReference type="Proteomes" id="UP000621856"/>
    </source>
</evidence>
<proteinExistence type="predicted"/>
<dbReference type="Pfam" id="PF00144">
    <property type="entry name" value="Beta-lactamase"/>
    <property type="match status" value="1"/>
</dbReference>
<protein>
    <submittedName>
        <fullName evidence="4">Beta-lactamase family protein</fullName>
    </submittedName>
    <submittedName>
        <fullName evidence="3">Serine hydrolase</fullName>
    </submittedName>
</protein>
<feature type="domain" description="Beta-lactamase-related" evidence="2">
    <location>
        <begin position="33"/>
        <end position="398"/>
    </location>
</feature>
<evidence type="ECO:0000313" key="4">
    <source>
        <dbReference type="EMBL" id="NHK28981.1"/>
    </source>
</evidence>
<dbReference type="PANTHER" id="PTHR43283">
    <property type="entry name" value="BETA-LACTAMASE-RELATED"/>
    <property type="match status" value="1"/>
</dbReference>
<feature type="signal peptide" evidence="1">
    <location>
        <begin position="1"/>
        <end position="21"/>
    </location>
</feature>
<evidence type="ECO:0000313" key="6">
    <source>
        <dbReference type="Proteomes" id="UP000818603"/>
    </source>
</evidence>
<organism evidence="3 5">
    <name type="scientific">Aquisalinus luteolus</name>
    <dbReference type="NCBI Taxonomy" id="1566827"/>
    <lineage>
        <taxon>Bacteria</taxon>
        <taxon>Pseudomonadati</taxon>
        <taxon>Pseudomonadota</taxon>
        <taxon>Alphaproteobacteria</taxon>
        <taxon>Parvularculales</taxon>
        <taxon>Parvularculaceae</taxon>
        <taxon>Aquisalinus</taxon>
    </lineage>
</organism>
<keyword evidence="1" id="KW-0732">Signal</keyword>
<evidence type="ECO:0000256" key="1">
    <source>
        <dbReference type="SAM" id="SignalP"/>
    </source>
</evidence>
<dbReference type="EMBL" id="BMGZ01000003">
    <property type="protein sequence ID" value="GGI00672.1"/>
    <property type="molecule type" value="Genomic_DNA"/>
</dbReference>
<dbReference type="Gene3D" id="3.40.710.10">
    <property type="entry name" value="DD-peptidase/beta-lactamase superfamily"/>
    <property type="match status" value="1"/>
</dbReference>
<name>A0A8J3A5B6_9PROT</name>
<dbReference type="InterPro" id="IPR012338">
    <property type="entry name" value="Beta-lactam/transpept-like"/>
</dbReference>
<gene>
    <name evidence="4" type="ORF">FF098_013745</name>
    <name evidence="3" type="ORF">GCM10011355_29520</name>
</gene>
<reference evidence="4 6" key="2">
    <citation type="submission" date="2020-02" db="EMBL/GenBank/DDBJ databases">
        <title>Genome sequence of Parvularcula flava strain NH6-79.</title>
        <authorList>
            <person name="Abdul Karim M.H."/>
            <person name="Lam M.Q."/>
            <person name="Chen S.J."/>
            <person name="Yahya A."/>
            <person name="Shahir S."/>
            <person name="Shamsir M.S."/>
            <person name="Chong C.S."/>
        </authorList>
    </citation>
    <scope>NUCLEOTIDE SEQUENCE [LARGE SCALE GENOMIC DNA]</scope>
    <source>
        <strain evidence="4 6">NH6-79</strain>
    </source>
</reference>
<accession>A0A8J3A5B6</accession>
<keyword evidence="3" id="KW-0378">Hydrolase</keyword>
<keyword evidence="6" id="KW-1185">Reference proteome</keyword>
<reference evidence="3" key="1">
    <citation type="journal article" date="2014" name="Int. J. Syst. Evol. Microbiol.">
        <title>Complete genome sequence of Corynebacterium casei LMG S-19264T (=DSM 44701T), isolated from a smear-ripened cheese.</title>
        <authorList>
            <consortium name="US DOE Joint Genome Institute (JGI-PGF)"/>
            <person name="Walter F."/>
            <person name="Albersmeier A."/>
            <person name="Kalinowski J."/>
            <person name="Ruckert C."/>
        </authorList>
    </citation>
    <scope>NUCLEOTIDE SEQUENCE</scope>
    <source>
        <strain evidence="3">CGMCC 1.14984</strain>
    </source>
</reference>
<dbReference type="PANTHER" id="PTHR43283:SF3">
    <property type="entry name" value="BETA-LACTAMASE FAMILY PROTEIN (AFU_ORTHOLOGUE AFUA_5G07500)"/>
    <property type="match status" value="1"/>
</dbReference>
<dbReference type="GO" id="GO:0016787">
    <property type="term" value="F:hydrolase activity"/>
    <property type="evidence" value="ECO:0007669"/>
    <property type="project" value="UniProtKB-KW"/>
</dbReference>
<evidence type="ECO:0000313" key="3">
    <source>
        <dbReference type="EMBL" id="GGI00672.1"/>
    </source>
</evidence>